<reference evidence="2 4" key="1">
    <citation type="journal article" date="2020" name="Stud. Mycol.">
        <title>101 Dothideomycetes genomes: a test case for predicting lifestyles and emergence of pathogens.</title>
        <authorList>
            <person name="Haridas S."/>
            <person name="Albert R."/>
            <person name="Binder M."/>
            <person name="Bloem J."/>
            <person name="Labutti K."/>
            <person name="Salamov A."/>
            <person name="Andreopoulos B."/>
            <person name="Baker S."/>
            <person name="Barry K."/>
            <person name="Bills G."/>
            <person name="Bluhm B."/>
            <person name="Cannon C."/>
            <person name="Castanera R."/>
            <person name="Culley D."/>
            <person name="Daum C."/>
            <person name="Ezra D."/>
            <person name="Gonzalez J."/>
            <person name="Henrissat B."/>
            <person name="Kuo A."/>
            <person name="Liang C."/>
            <person name="Lipzen A."/>
            <person name="Lutzoni F."/>
            <person name="Magnuson J."/>
            <person name="Mondo S."/>
            <person name="Nolan M."/>
            <person name="Ohm R."/>
            <person name="Pangilinan J."/>
            <person name="Park H.-J."/>
            <person name="Ramirez L."/>
            <person name="Alfaro M."/>
            <person name="Sun H."/>
            <person name="Tritt A."/>
            <person name="Yoshinaga Y."/>
            <person name="Zwiers L.-H."/>
            <person name="Turgeon B."/>
            <person name="Goodwin S."/>
            <person name="Spatafora J."/>
            <person name="Crous P."/>
            <person name="Grigoriev I."/>
        </authorList>
    </citation>
    <scope>NUCLEOTIDE SEQUENCE</scope>
    <source>
        <strain evidence="2 4">CBS 304.34</strain>
    </source>
</reference>
<keyword evidence="3" id="KW-1185">Reference proteome</keyword>
<evidence type="ECO:0000313" key="3">
    <source>
        <dbReference type="Proteomes" id="UP000504636"/>
    </source>
</evidence>
<gene>
    <name evidence="2 4" type="ORF">BDZ99DRAFT_45879</name>
</gene>
<organism evidence="2">
    <name type="scientific">Mytilinidion resinicola</name>
    <dbReference type="NCBI Taxonomy" id="574789"/>
    <lineage>
        <taxon>Eukaryota</taxon>
        <taxon>Fungi</taxon>
        <taxon>Dikarya</taxon>
        <taxon>Ascomycota</taxon>
        <taxon>Pezizomycotina</taxon>
        <taxon>Dothideomycetes</taxon>
        <taxon>Pleosporomycetidae</taxon>
        <taxon>Mytilinidiales</taxon>
        <taxon>Mytilinidiaceae</taxon>
        <taxon>Mytilinidion</taxon>
    </lineage>
</organism>
<dbReference type="EMBL" id="MU003702">
    <property type="protein sequence ID" value="KAF2809128.1"/>
    <property type="molecule type" value="Genomic_DNA"/>
</dbReference>
<reference evidence="4" key="2">
    <citation type="submission" date="2020-04" db="EMBL/GenBank/DDBJ databases">
        <authorList>
            <consortium name="NCBI Genome Project"/>
        </authorList>
    </citation>
    <scope>NUCLEOTIDE SEQUENCE</scope>
    <source>
        <strain evidence="4">CBS 304.34</strain>
    </source>
</reference>
<dbReference type="Proteomes" id="UP000504636">
    <property type="component" value="Unplaced"/>
</dbReference>
<evidence type="ECO:0000256" key="1">
    <source>
        <dbReference type="SAM" id="MobiDB-lite"/>
    </source>
</evidence>
<feature type="region of interest" description="Disordered" evidence="1">
    <location>
        <begin position="1"/>
        <end position="48"/>
    </location>
</feature>
<dbReference type="AlphaFoldDB" id="A0A6A6YKR6"/>
<dbReference type="RefSeq" id="XP_033576092.1">
    <property type="nucleotide sequence ID" value="XM_033718998.1"/>
</dbReference>
<feature type="compositionally biased region" description="Low complexity" evidence="1">
    <location>
        <begin position="1"/>
        <end position="10"/>
    </location>
</feature>
<proteinExistence type="predicted"/>
<evidence type="ECO:0000313" key="4">
    <source>
        <dbReference type="RefSeq" id="XP_033576092.1"/>
    </source>
</evidence>
<name>A0A6A6YKR6_9PEZI</name>
<feature type="compositionally biased region" description="Basic residues" evidence="1">
    <location>
        <begin position="11"/>
        <end position="44"/>
    </location>
</feature>
<reference evidence="4" key="3">
    <citation type="submission" date="2025-04" db="UniProtKB">
        <authorList>
            <consortium name="RefSeq"/>
        </authorList>
    </citation>
    <scope>IDENTIFICATION</scope>
    <source>
        <strain evidence="4">CBS 304.34</strain>
    </source>
</reference>
<evidence type="ECO:0000313" key="2">
    <source>
        <dbReference type="EMBL" id="KAF2809128.1"/>
    </source>
</evidence>
<dbReference type="GeneID" id="54459891"/>
<accession>A0A6A6YKR6</accession>
<protein>
    <submittedName>
        <fullName evidence="2 4">Uncharacterized protein</fullName>
    </submittedName>
</protein>
<sequence length="107" mass="12524">MTHHSSISHFGGHHSHHTFHHQPSHHGHHAHHHHHGHHNHHHHQNQPTTVLPYPIVLPQWQPPSTPITVIKKPYKPAKYCNRCKGGDQTAVCTCRPQRRWRRFLCGM</sequence>